<gene>
    <name evidence="1" type="ORF">OS493_034408</name>
</gene>
<protein>
    <submittedName>
        <fullName evidence="1">Uncharacterized protein</fullName>
    </submittedName>
</protein>
<keyword evidence="2" id="KW-1185">Reference proteome</keyword>
<evidence type="ECO:0000313" key="2">
    <source>
        <dbReference type="Proteomes" id="UP001163046"/>
    </source>
</evidence>
<feature type="non-terminal residue" evidence="1">
    <location>
        <position position="1"/>
    </location>
</feature>
<dbReference type="Proteomes" id="UP001163046">
    <property type="component" value="Unassembled WGS sequence"/>
</dbReference>
<dbReference type="EMBL" id="MU825921">
    <property type="protein sequence ID" value="KAJ7382517.1"/>
    <property type="molecule type" value="Genomic_DNA"/>
</dbReference>
<proteinExistence type="predicted"/>
<reference evidence="1" key="1">
    <citation type="submission" date="2023-01" db="EMBL/GenBank/DDBJ databases">
        <title>Genome assembly of the deep-sea coral Lophelia pertusa.</title>
        <authorList>
            <person name="Herrera S."/>
            <person name="Cordes E."/>
        </authorList>
    </citation>
    <scope>NUCLEOTIDE SEQUENCE</scope>
    <source>
        <strain evidence="1">USNM1676648</strain>
        <tissue evidence="1">Polyp</tissue>
    </source>
</reference>
<evidence type="ECO:0000313" key="1">
    <source>
        <dbReference type="EMBL" id="KAJ7382517.1"/>
    </source>
</evidence>
<organism evidence="1 2">
    <name type="scientific">Desmophyllum pertusum</name>
    <dbReference type="NCBI Taxonomy" id="174260"/>
    <lineage>
        <taxon>Eukaryota</taxon>
        <taxon>Metazoa</taxon>
        <taxon>Cnidaria</taxon>
        <taxon>Anthozoa</taxon>
        <taxon>Hexacorallia</taxon>
        <taxon>Scleractinia</taxon>
        <taxon>Caryophylliina</taxon>
        <taxon>Caryophylliidae</taxon>
        <taxon>Desmophyllum</taxon>
    </lineage>
</organism>
<dbReference type="AlphaFoldDB" id="A0A9W9ZIY6"/>
<accession>A0A9W9ZIY6</accession>
<sequence>ETTAMVSRVYLVVARASAIVHVSAPRVGNRGMFRIRLQMNKEMLHYREPNVSLVFVA</sequence>
<name>A0A9W9ZIY6_9CNID</name>
<comment type="caution">
    <text evidence="1">The sequence shown here is derived from an EMBL/GenBank/DDBJ whole genome shotgun (WGS) entry which is preliminary data.</text>
</comment>